<dbReference type="Proteomes" id="UP001164746">
    <property type="component" value="Chromosome 14"/>
</dbReference>
<dbReference type="EMBL" id="CP111025">
    <property type="protein sequence ID" value="WAR27208.1"/>
    <property type="molecule type" value="Genomic_DNA"/>
</dbReference>
<dbReference type="Gene3D" id="3.30.420.40">
    <property type="match status" value="1"/>
</dbReference>
<keyword evidence="2" id="KW-1185">Reference proteome</keyword>
<evidence type="ECO:0000313" key="1">
    <source>
        <dbReference type="EMBL" id="WAR27208.1"/>
    </source>
</evidence>
<dbReference type="PANTHER" id="PTHR14187">
    <property type="entry name" value="ALPHA KINASE/ELONGATION FACTOR 2 KINASE"/>
    <property type="match status" value="1"/>
</dbReference>
<organism evidence="1 2">
    <name type="scientific">Mya arenaria</name>
    <name type="common">Soft-shell clam</name>
    <dbReference type="NCBI Taxonomy" id="6604"/>
    <lineage>
        <taxon>Eukaryota</taxon>
        <taxon>Metazoa</taxon>
        <taxon>Spiralia</taxon>
        <taxon>Lophotrochozoa</taxon>
        <taxon>Mollusca</taxon>
        <taxon>Bivalvia</taxon>
        <taxon>Autobranchia</taxon>
        <taxon>Heteroconchia</taxon>
        <taxon>Euheterodonta</taxon>
        <taxon>Imparidentia</taxon>
        <taxon>Neoheterodontei</taxon>
        <taxon>Myida</taxon>
        <taxon>Myoidea</taxon>
        <taxon>Myidae</taxon>
        <taxon>Mya</taxon>
    </lineage>
</organism>
<accession>A0ABY7FYC2</accession>
<name>A0ABY7FYC2_MYAAR</name>
<reference evidence="1" key="1">
    <citation type="submission" date="2022-11" db="EMBL/GenBank/DDBJ databases">
        <title>Centuries of genome instability and evolution in soft-shell clam transmissible cancer (bioRxiv).</title>
        <authorList>
            <person name="Hart S.F.M."/>
            <person name="Yonemitsu M.A."/>
            <person name="Giersch R.M."/>
            <person name="Beal B.F."/>
            <person name="Arriagada G."/>
            <person name="Davis B.W."/>
            <person name="Ostrander E.A."/>
            <person name="Goff S.P."/>
            <person name="Metzger M.J."/>
        </authorList>
    </citation>
    <scope>NUCLEOTIDE SEQUENCE</scope>
    <source>
        <strain evidence="1">MELC-2E11</strain>
        <tissue evidence="1">Siphon/mantle</tissue>
    </source>
</reference>
<dbReference type="SUPFAM" id="SSF53067">
    <property type="entry name" value="Actin-like ATPase domain"/>
    <property type="match status" value="1"/>
</dbReference>
<dbReference type="PANTHER" id="PTHR14187:SF5">
    <property type="entry name" value="HEAT SHOCK 70 KDA PROTEIN 12A"/>
    <property type="match status" value="1"/>
</dbReference>
<evidence type="ECO:0000313" key="2">
    <source>
        <dbReference type="Proteomes" id="UP001164746"/>
    </source>
</evidence>
<gene>
    <name evidence="1" type="ORF">MAR_012912</name>
</gene>
<sequence>MLFKRTQKQQPIDNGWGNFDFLAAEWAPTCVLIEPDGKTFSAFCYDAETRYTSLVDAEEHEKWYFFRRFKMNLYNKDIKRDLEIEDSTGKKLHANFVFSVAIRFLKDDLLKVIDDRIKGGVKPEEISWVLTVPAIWDDGAKQFMREAAETAGISSDQLIIALEPEAAAIYCLATEKNQ</sequence>
<proteinExistence type="predicted"/>
<protein>
    <submittedName>
        <fullName evidence="1">HS12B-like protein</fullName>
    </submittedName>
</protein>
<dbReference type="InterPro" id="IPR043129">
    <property type="entry name" value="ATPase_NBD"/>
</dbReference>